<feature type="transmembrane region" description="Helical" evidence="1">
    <location>
        <begin position="37"/>
        <end position="55"/>
    </location>
</feature>
<feature type="transmembrane region" description="Helical" evidence="1">
    <location>
        <begin position="12"/>
        <end position="31"/>
    </location>
</feature>
<gene>
    <name evidence="2" type="ORF">GCM10010446_17970</name>
</gene>
<keyword evidence="1" id="KW-0472">Membrane</keyword>
<evidence type="ECO:0000313" key="3">
    <source>
        <dbReference type="Proteomes" id="UP001500403"/>
    </source>
</evidence>
<dbReference type="RefSeq" id="WP_344493188.1">
    <property type="nucleotide sequence ID" value="NZ_BAAAUD010000018.1"/>
</dbReference>
<proteinExistence type="predicted"/>
<feature type="transmembrane region" description="Helical" evidence="1">
    <location>
        <begin position="67"/>
        <end position="87"/>
    </location>
</feature>
<keyword evidence="1" id="KW-0812">Transmembrane</keyword>
<evidence type="ECO:0000313" key="2">
    <source>
        <dbReference type="EMBL" id="GAA2933579.1"/>
    </source>
</evidence>
<evidence type="ECO:0000256" key="1">
    <source>
        <dbReference type="SAM" id="Phobius"/>
    </source>
</evidence>
<dbReference type="Proteomes" id="UP001500403">
    <property type="component" value="Unassembled WGS sequence"/>
</dbReference>
<keyword evidence="1" id="KW-1133">Transmembrane helix</keyword>
<protein>
    <recommendedName>
        <fullName evidence="4">DUF4190 domain-containing protein</fullName>
    </recommendedName>
</protein>
<keyword evidence="3" id="KW-1185">Reference proteome</keyword>
<dbReference type="EMBL" id="BAAAUD010000018">
    <property type="protein sequence ID" value="GAA2933579.1"/>
    <property type="molecule type" value="Genomic_DNA"/>
</dbReference>
<name>A0ABP6JHJ8_9ACTN</name>
<evidence type="ECO:0008006" key="4">
    <source>
        <dbReference type="Google" id="ProtNLM"/>
    </source>
</evidence>
<organism evidence="2 3">
    <name type="scientific">Streptomyces enissocaesilis</name>
    <dbReference type="NCBI Taxonomy" id="332589"/>
    <lineage>
        <taxon>Bacteria</taxon>
        <taxon>Bacillati</taxon>
        <taxon>Actinomycetota</taxon>
        <taxon>Actinomycetes</taxon>
        <taxon>Kitasatosporales</taxon>
        <taxon>Streptomycetaceae</taxon>
        <taxon>Streptomyces</taxon>
        <taxon>Streptomyces rochei group</taxon>
    </lineage>
</organism>
<accession>A0ABP6JHJ8</accession>
<comment type="caution">
    <text evidence="2">The sequence shown here is derived from an EMBL/GenBank/DDBJ whole genome shotgun (WGS) entry which is preliminary data.</text>
</comment>
<sequence>MPEPIVPGRTDTPAVALGPTALVLGVLSALWPWVPVFPLALLAGPLAVVFGVAGMHHAGQGVGRMGTAAAGTALGAAGFVGVFFLFVP</sequence>
<reference evidence="3" key="1">
    <citation type="journal article" date="2019" name="Int. J. Syst. Evol. Microbiol.">
        <title>The Global Catalogue of Microorganisms (GCM) 10K type strain sequencing project: providing services to taxonomists for standard genome sequencing and annotation.</title>
        <authorList>
            <consortium name="The Broad Institute Genomics Platform"/>
            <consortium name="The Broad Institute Genome Sequencing Center for Infectious Disease"/>
            <person name="Wu L."/>
            <person name="Ma J."/>
        </authorList>
    </citation>
    <scope>NUCLEOTIDE SEQUENCE [LARGE SCALE GENOMIC DNA]</scope>
    <source>
        <strain evidence="3">JCM 9088</strain>
    </source>
</reference>